<proteinExistence type="predicted"/>
<keyword evidence="3" id="KW-0328">Glycosyltransferase</keyword>
<accession>A0A6L3ZEH6</accession>
<dbReference type="GO" id="GO:0016763">
    <property type="term" value="F:pentosyltransferase activity"/>
    <property type="evidence" value="ECO:0007669"/>
    <property type="project" value="TreeGrafter"/>
</dbReference>
<dbReference type="PANTHER" id="PTHR33908:SF11">
    <property type="entry name" value="MEMBRANE PROTEIN"/>
    <property type="match status" value="1"/>
</dbReference>
<keyword evidence="6 8" id="KW-1133">Transmembrane helix</keyword>
<dbReference type="GO" id="GO:0005886">
    <property type="term" value="C:plasma membrane"/>
    <property type="evidence" value="ECO:0007669"/>
    <property type="project" value="UniProtKB-SubCell"/>
</dbReference>
<organism evidence="9 10">
    <name type="scientific">Phaeocystidibacter marisrubri</name>
    <dbReference type="NCBI Taxonomy" id="1577780"/>
    <lineage>
        <taxon>Bacteria</taxon>
        <taxon>Pseudomonadati</taxon>
        <taxon>Bacteroidota</taxon>
        <taxon>Flavobacteriia</taxon>
        <taxon>Flavobacteriales</taxon>
        <taxon>Phaeocystidibacteraceae</taxon>
        <taxon>Phaeocystidibacter</taxon>
    </lineage>
</organism>
<evidence type="ECO:0000313" key="10">
    <source>
        <dbReference type="Proteomes" id="UP000484164"/>
    </source>
</evidence>
<feature type="transmembrane region" description="Helical" evidence="8">
    <location>
        <begin position="354"/>
        <end position="376"/>
    </location>
</feature>
<keyword evidence="5 8" id="KW-0812">Transmembrane</keyword>
<evidence type="ECO:0000256" key="1">
    <source>
        <dbReference type="ARBA" id="ARBA00004651"/>
    </source>
</evidence>
<feature type="transmembrane region" description="Helical" evidence="8">
    <location>
        <begin position="295"/>
        <end position="315"/>
    </location>
</feature>
<feature type="transmembrane region" description="Helical" evidence="8">
    <location>
        <begin position="120"/>
        <end position="138"/>
    </location>
</feature>
<comment type="caution">
    <text evidence="9">The sequence shown here is derived from an EMBL/GenBank/DDBJ whole genome shotgun (WGS) entry which is preliminary data.</text>
</comment>
<feature type="transmembrane region" description="Helical" evidence="8">
    <location>
        <begin position="174"/>
        <end position="200"/>
    </location>
</feature>
<reference evidence="9 10" key="1">
    <citation type="submission" date="2019-10" db="EMBL/GenBank/DDBJ databases">
        <title>Genome sequence of Phaeocystidibacter marisrubri JCM30614 (type strain).</title>
        <authorList>
            <person name="Bowman J.P."/>
        </authorList>
    </citation>
    <scope>NUCLEOTIDE SEQUENCE [LARGE SCALE GENOMIC DNA]</scope>
    <source>
        <strain evidence="9 10">JCM 30614</strain>
    </source>
</reference>
<dbReference type="EMBL" id="WBVQ01000003">
    <property type="protein sequence ID" value="KAB2815080.1"/>
    <property type="molecule type" value="Genomic_DNA"/>
</dbReference>
<gene>
    <name evidence="9" type="ORF">F8C82_13340</name>
</gene>
<keyword evidence="10" id="KW-1185">Reference proteome</keyword>
<dbReference type="Proteomes" id="UP000484164">
    <property type="component" value="Unassembled WGS sequence"/>
</dbReference>
<dbReference type="PANTHER" id="PTHR33908">
    <property type="entry name" value="MANNOSYLTRANSFERASE YKCB-RELATED"/>
    <property type="match status" value="1"/>
</dbReference>
<comment type="subcellular location">
    <subcellularLocation>
        <location evidence="1">Cell membrane</location>
        <topology evidence="1">Multi-pass membrane protein</topology>
    </subcellularLocation>
</comment>
<evidence type="ECO:0000256" key="2">
    <source>
        <dbReference type="ARBA" id="ARBA00022475"/>
    </source>
</evidence>
<feature type="transmembrane region" description="Helical" evidence="8">
    <location>
        <begin position="321"/>
        <end position="342"/>
    </location>
</feature>
<keyword evidence="7 8" id="KW-0472">Membrane</keyword>
<evidence type="ECO:0000256" key="6">
    <source>
        <dbReference type="ARBA" id="ARBA00022989"/>
    </source>
</evidence>
<evidence type="ECO:0000256" key="4">
    <source>
        <dbReference type="ARBA" id="ARBA00022679"/>
    </source>
</evidence>
<dbReference type="GO" id="GO:0009103">
    <property type="term" value="P:lipopolysaccharide biosynthetic process"/>
    <property type="evidence" value="ECO:0007669"/>
    <property type="project" value="UniProtKB-ARBA"/>
</dbReference>
<evidence type="ECO:0000256" key="5">
    <source>
        <dbReference type="ARBA" id="ARBA00022692"/>
    </source>
</evidence>
<keyword evidence="4" id="KW-0808">Transferase</keyword>
<dbReference type="InterPro" id="IPR050297">
    <property type="entry name" value="LipidA_mod_glycosyltrf_83"/>
</dbReference>
<sequence>MKRILTNGPALITAGICVLLILPLLVMDGMFMDAVIYSAVGRNLAEGTGTFWFPYFSEAHMASPTFHEHPPLAFGFMALFYKLFGSGIHTERIYTGVTFIITAVLIVKFWRMIWPTHYKMAWLPVLLWVITPLVMWSFRNNMLENTMGLFVLGGTMAAYRGFKADTRHFYWAAWAGLLVVCGFMVKGLPALFVWTTPVAFALAERKNFWKSILQVVIMMVVAGIATFALYMYEPARESLDIYLFERTANRLNSVGTTDNSFTIVKVLLENLIVPFGLTILVGTIFSRINKERLQWSPSISALLFMGLAGSVPFMLTTYQYGHYLVPVIPFFALAFASMLRPIIEKTTSKWRRNVVLQISGWVLIGVGIGISVYTAGKVGRDSDQLHDVRILRDNLESGTILETDAATNSYWSFKAYLERYAHIRLSDRIQSTESAYQLVPKGAAPNSAHPIQSDISVQLIEFDLYEADHGE</sequence>
<dbReference type="OrthoDB" id="8353433at2"/>
<dbReference type="AlphaFoldDB" id="A0A6L3ZEH6"/>
<protein>
    <submittedName>
        <fullName evidence="9">Uncharacterized protein</fullName>
    </submittedName>
</protein>
<evidence type="ECO:0000313" key="9">
    <source>
        <dbReference type="EMBL" id="KAB2815080.1"/>
    </source>
</evidence>
<dbReference type="RefSeq" id="WP_151694118.1">
    <property type="nucleotide sequence ID" value="NZ_BMGX01000001.1"/>
</dbReference>
<name>A0A6L3ZEH6_9FLAO</name>
<evidence type="ECO:0000256" key="7">
    <source>
        <dbReference type="ARBA" id="ARBA00023136"/>
    </source>
</evidence>
<evidence type="ECO:0000256" key="8">
    <source>
        <dbReference type="SAM" id="Phobius"/>
    </source>
</evidence>
<feature type="transmembrane region" description="Helical" evidence="8">
    <location>
        <begin position="93"/>
        <end position="114"/>
    </location>
</feature>
<feature type="transmembrane region" description="Helical" evidence="8">
    <location>
        <begin position="212"/>
        <end position="232"/>
    </location>
</feature>
<evidence type="ECO:0000256" key="3">
    <source>
        <dbReference type="ARBA" id="ARBA00022676"/>
    </source>
</evidence>
<keyword evidence="2" id="KW-1003">Cell membrane</keyword>
<feature type="transmembrane region" description="Helical" evidence="8">
    <location>
        <begin position="271"/>
        <end position="288"/>
    </location>
</feature>
<feature type="transmembrane region" description="Helical" evidence="8">
    <location>
        <begin position="145"/>
        <end position="162"/>
    </location>
</feature>